<dbReference type="PANTHER" id="PTHR45339">
    <property type="entry name" value="HYBRID SIGNAL TRANSDUCTION HISTIDINE KINASE J"/>
    <property type="match status" value="1"/>
</dbReference>
<dbReference type="PANTHER" id="PTHR45339:SF1">
    <property type="entry name" value="HYBRID SIGNAL TRANSDUCTION HISTIDINE KINASE J"/>
    <property type="match status" value="1"/>
</dbReference>
<proteinExistence type="predicted"/>
<evidence type="ECO:0000256" key="3">
    <source>
        <dbReference type="PROSITE-ProRule" id="PRU00169"/>
    </source>
</evidence>
<evidence type="ECO:0000313" key="7">
    <source>
        <dbReference type="Proteomes" id="UP000321832"/>
    </source>
</evidence>
<comment type="caution">
    <text evidence="3">Lacks conserved residue(s) required for the propagation of feature annotation.</text>
</comment>
<dbReference type="PROSITE" id="PS50110">
    <property type="entry name" value="RESPONSE_REGULATORY"/>
    <property type="match status" value="1"/>
</dbReference>
<dbReference type="Gene3D" id="3.40.50.2300">
    <property type="match status" value="1"/>
</dbReference>
<keyword evidence="1" id="KW-0597">Phosphoprotein</keyword>
<evidence type="ECO:0000256" key="1">
    <source>
        <dbReference type="ARBA" id="ARBA00022553"/>
    </source>
</evidence>
<accession>A0A5C6U4H9</accession>
<dbReference type="InterPro" id="IPR001789">
    <property type="entry name" value="Sig_transdc_resp-reg_receiver"/>
</dbReference>
<dbReference type="SUPFAM" id="SSF52172">
    <property type="entry name" value="CheY-like"/>
    <property type="match status" value="1"/>
</dbReference>
<dbReference type="GO" id="GO:0000160">
    <property type="term" value="P:phosphorelay signal transduction system"/>
    <property type="evidence" value="ECO:0007669"/>
    <property type="project" value="UniProtKB-KW"/>
</dbReference>
<dbReference type="CDD" id="cd17546">
    <property type="entry name" value="REC_hyHK_CKI1_RcsC-like"/>
    <property type="match status" value="1"/>
</dbReference>
<sequence>MRRGRAVRPDPDGLPDAGHRRLRGHRRIRRHEESSARPRTPIVALTANAMSGDRERSLAAGMDDHLAKPFRAEELAAVLRRRLSVPDR</sequence>
<dbReference type="Proteomes" id="UP000321832">
    <property type="component" value="Unassembled WGS sequence"/>
</dbReference>
<organism evidence="6 7">
    <name type="scientific">Piscinibacter aquaticus</name>
    <dbReference type="NCBI Taxonomy" id="392597"/>
    <lineage>
        <taxon>Bacteria</taxon>
        <taxon>Pseudomonadati</taxon>
        <taxon>Pseudomonadota</taxon>
        <taxon>Betaproteobacteria</taxon>
        <taxon>Burkholderiales</taxon>
        <taxon>Sphaerotilaceae</taxon>
        <taxon>Piscinibacter</taxon>
    </lineage>
</organism>
<feature type="compositionally biased region" description="Basic residues" evidence="4">
    <location>
        <begin position="20"/>
        <end position="29"/>
    </location>
</feature>
<feature type="region of interest" description="Disordered" evidence="4">
    <location>
        <begin position="1"/>
        <end position="40"/>
    </location>
</feature>
<dbReference type="EMBL" id="VOPW01000001">
    <property type="protein sequence ID" value="TXC67490.1"/>
    <property type="molecule type" value="Genomic_DNA"/>
</dbReference>
<dbReference type="AlphaFoldDB" id="A0A5C6U4H9"/>
<protein>
    <submittedName>
        <fullName evidence="6">Response regulator</fullName>
    </submittedName>
</protein>
<keyword evidence="2" id="KW-0902">Two-component regulatory system</keyword>
<dbReference type="Pfam" id="PF00072">
    <property type="entry name" value="Response_reg"/>
    <property type="match status" value="1"/>
</dbReference>
<feature type="domain" description="Response regulatory" evidence="5">
    <location>
        <begin position="1"/>
        <end position="83"/>
    </location>
</feature>
<evidence type="ECO:0000256" key="2">
    <source>
        <dbReference type="ARBA" id="ARBA00023012"/>
    </source>
</evidence>
<evidence type="ECO:0000313" key="6">
    <source>
        <dbReference type="EMBL" id="TXC67490.1"/>
    </source>
</evidence>
<comment type="caution">
    <text evidence="6">The sequence shown here is derived from an EMBL/GenBank/DDBJ whole genome shotgun (WGS) entry which is preliminary data.</text>
</comment>
<reference evidence="6 7" key="1">
    <citation type="submission" date="2019-08" db="EMBL/GenBank/DDBJ databases">
        <authorList>
            <person name="Khan S.A."/>
            <person name="Jeon C.O."/>
            <person name="Jeong S.E."/>
        </authorList>
    </citation>
    <scope>NUCLEOTIDE SEQUENCE [LARGE SCALE GENOMIC DNA]</scope>
    <source>
        <strain evidence="7">IMCC1728</strain>
    </source>
</reference>
<name>A0A5C6U4H9_9BURK</name>
<evidence type="ECO:0000259" key="5">
    <source>
        <dbReference type="PROSITE" id="PS50110"/>
    </source>
</evidence>
<dbReference type="InterPro" id="IPR011006">
    <property type="entry name" value="CheY-like_superfamily"/>
</dbReference>
<evidence type="ECO:0000256" key="4">
    <source>
        <dbReference type="SAM" id="MobiDB-lite"/>
    </source>
</evidence>
<gene>
    <name evidence="6" type="ORF">FSC37_08905</name>
</gene>
<keyword evidence="7" id="KW-1185">Reference proteome</keyword>